<protein>
    <submittedName>
        <fullName evidence="1">Uncharacterized protein</fullName>
    </submittedName>
</protein>
<accession>X1M9R7</accession>
<comment type="caution">
    <text evidence="1">The sequence shown here is derived from an EMBL/GenBank/DDBJ whole genome shotgun (WGS) entry which is preliminary data.</text>
</comment>
<dbReference type="EMBL" id="BARV01023139">
    <property type="protein sequence ID" value="GAI28003.1"/>
    <property type="molecule type" value="Genomic_DNA"/>
</dbReference>
<organism evidence="1">
    <name type="scientific">marine sediment metagenome</name>
    <dbReference type="NCBI Taxonomy" id="412755"/>
    <lineage>
        <taxon>unclassified sequences</taxon>
        <taxon>metagenomes</taxon>
        <taxon>ecological metagenomes</taxon>
    </lineage>
</organism>
<proteinExistence type="predicted"/>
<sequence>MEAVVGWAAEVEAQEITVYARRAEPEFHIREAFPVTKGPALNAGLK</sequence>
<name>X1M9R7_9ZZZZ</name>
<reference evidence="1" key="1">
    <citation type="journal article" date="2014" name="Front. Microbiol.">
        <title>High frequency of phylogenetically diverse reductive dehalogenase-homologous genes in deep subseafloor sedimentary metagenomes.</title>
        <authorList>
            <person name="Kawai M."/>
            <person name="Futagami T."/>
            <person name="Toyoda A."/>
            <person name="Takaki Y."/>
            <person name="Nishi S."/>
            <person name="Hori S."/>
            <person name="Arai W."/>
            <person name="Tsubouchi T."/>
            <person name="Morono Y."/>
            <person name="Uchiyama I."/>
            <person name="Ito T."/>
            <person name="Fujiyama A."/>
            <person name="Inagaki F."/>
            <person name="Takami H."/>
        </authorList>
    </citation>
    <scope>NUCLEOTIDE SEQUENCE</scope>
    <source>
        <strain evidence="1">Expedition CK06-06</strain>
    </source>
</reference>
<dbReference type="AlphaFoldDB" id="X1M9R7"/>
<evidence type="ECO:0000313" key="1">
    <source>
        <dbReference type="EMBL" id="GAI28003.1"/>
    </source>
</evidence>
<gene>
    <name evidence="1" type="ORF">S06H3_38012</name>
</gene>